<dbReference type="EMBL" id="CP002051">
    <property type="protein sequence ID" value="ADI31620.1"/>
    <property type="molecule type" value="Genomic_DNA"/>
</dbReference>
<evidence type="ECO:0000313" key="2">
    <source>
        <dbReference type="Proteomes" id="UP000002573"/>
    </source>
</evidence>
<evidence type="ECO:0000313" key="1">
    <source>
        <dbReference type="EMBL" id="ADI31620.1"/>
    </source>
</evidence>
<reference evidence="1 2" key="2">
    <citation type="journal article" date="2011" name="Stand. Genomic Sci.">
        <title>Complete genome sequence of Staphylothermus hellenicus P8.</title>
        <authorList>
            <person name="Anderson I."/>
            <person name="Wirth R."/>
            <person name="Lucas S."/>
            <person name="Copeland A."/>
            <person name="Lapidus A."/>
            <person name="Cheng J.F."/>
            <person name="Goodwin L."/>
            <person name="Pitluck S."/>
            <person name="Davenport K."/>
            <person name="Detter J.C."/>
            <person name="Han C."/>
            <person name="Tapia R."/>
            <person name="Land M."/>
            <person name="Hauser L."/>
            <person name="Pati A."/>
            <person name="Mikhailova N."/>
            <person name="Woyke T."/>
            <person name="Klenk H.P."/>
            <person name="Kyrpides N."/>
            <person name="Ivanova N."/>
        </authorList>
    </citation>
    <scope>NUCLEOTIDE SEQUENCE [LARGE SCALE GENOMIC DNA]</scope>
    <source>
        <strain evidence="2">DSM 12710 / JCM 10830 / BK20S6-10-b1 / P8</strain>
    </source>
</reference>
<keyword evidence="2" id="KW-1185">Reference proteome</keyword>
<dbReference type="Proteomes" id="UP000002573">
    <property type="component" value="Chromosome"/>
</dbReference>
<dbReference type="HOGENOM" id="CLU_932628_0_0_2"/>
<reference evidence="2" key="1">
    <citation type="submission" date="2010-05" db="EMBL/GenBank/DDBJ databases">
        <title>Complete sequence of Staphylothermus hellenicus DSM 12710.</title>
        <authorList>
            <consortium name="US DOE Joint Genome Institute"/>
            <person name="Lucas S."/>
            <person name="Copeland A."/>
            <person name="Lapidus A."/>
            <person name="Cheng J.-F."/>
            <person name="Bruce D."/>
            <person name="Goodwin L."/>
            <person name="Pitluck S."/>
            <person name="Davenport K."/>
            <person name="Detter J.C."/>
            <person name="Han C."/>
            <person name="Tapia R."/>
            <person name="Larimer F."/>
            <person name="Land M."/>
            <person name="Hauser L."/>
            <person name="Kyrpides N."/>
            <person name="Mikhailova N."/>
            <person name="Anderson I.J."/>
            <person name="Woyke T."/>
        </authorList>
    </citation>
    <scope>NUCLEOTIDE SEQUENCE [LARGE SCALE GENOMIC DNA]</scope>
    <source>
        <strain evidence="2">DSM 12710 / JCM 10830 / BK20S6-10-b1 / P8</strain>
    </source>
</reference>
<sequence>MGNGCRGDLANKITKLEDEGLCLIYNLEHFVTPKDLIREANKILNEVREVKDSIKKYCKEGSPASTNIEEMIDKLDFLRNILEEYKDYLYKCLISSKHDKLSDLETAPPSLISYDENSSQTPDISLMNYVIRRASILDKIEERYKAEEIGKLIKLYEVINVCFRPMLYQSSYDISGMDRKASTKMIKELHSVLSDKYDKLSKEFNEIKDRIPGFSLLKTFFRFKLCILKCITELCSKIASNELEIKRYRDLLGGVIFSIIKNEFEPCLIFNEHLGPLSKFSTDTLKHVLNKSIESLIH</sequence>
<dbReference type="KEGG" id="shc:Shell_0489"/>
<dbReference type="AlphaFoldDB" id="D7DBS3"/>
<name>D7DBS3_STAHD</name>
<organism evidence="1 2">
    <name type="scientific">Staphylothermus hellenicus (strain DSM 12710 / JCM 10830 / BK20S6-10-b1 / P8)</name>
    <dbReference type="NCBI Taxonomy" id="591019"/>
    <lineage>
        <taxon>Archaea</taxon>
        <taxon>Thermoproteota</taxon>
        <taxon>Thermoprotei</taxon>
        <taxon>Desulfurococcales</taxon>
        <taxon>Desulfurococcaceae</taxon>
        <taxon>Staphylothermus</taxon>
    </lineage>
</organism>
<accession>D7DBS3</accession>
<dbReference type="GeneID" id="9233778"/>
<dbReference type="RefSeq" id="WP_013142818.1">
    <property type="nucleotide sequence ID" value="NC_014205.1"/>
</dbReference>
<gene>
    <name evidence="1" type="ordered locus">Shell_0489</name>
</gene>
<protein>
    <submittedName>
        <fullName evidence="1">Uncharacterized protein</fullName>
    </submittedName>
</protein>
<dbReference type="STRING" id="591019.Shell_0489"/>
<proteinExistence type="predicted"/>